<evidence type="ECO:0000256" key="4">
    <source>
        <dbReference type="ARBA" id="ARBA00022898"/>
    </source>
</evidence>
<keyword evidence="10" id="KW-1185">Reference proteome</keyword>
<evidence type="ECO:0000256" key="7">
    <source>
        <dbReference type="ARBA" id="ARBA00023163"/>
    </source>
</evidence>
<dbReference type="Pfam" id="PF00155">
    <property type="entry name" value="Aminotran_1_2"/>
    <property type="match status" value="1"/>
</dbReference>
<comment type="cofactor">
    <cofactor evidence="1">
        <name>pyridoxal 5'-phosphate</name>
        <dbReference type="ChEBI" id="CHEBI:597326"/>
    </cofactor>
</comment>
<dbReference type="PRINTS" id="PR00035">
    <property type="entry name" value="HTHGNTR"/>
</dbReference>
<dbReference type="InterPro" id="IPR036390">
    <property type="entry name" value="WH_DNA-bd_sf"/>
</dbReference>
<comment type="similarity">
    <text evidence="2">In the C-terminal section; belongs to the class-I pyridoxal-phosphate-dependent aminotransferase family.</text>
</comment>
<dbReference type="Pfam" id="PF00392">
    <property type="entry name" value="GntR"/>
    <property type="match status" value="1"/>
</dbReference>
<feature type="domain" description="HTH gntR-type" evidence="8">
    <location>
        <begin position="11"/>
        <end position="79"/>
    </location>
</feature>
<evidence type="ECO:0000256" key="3">
    <source>
        <dbReference type="ARBA" id="ARBA00022576"/>
    </source>
</evidence>
<evidence type="ECO:0000313" key="10">
    <source>
        <dbReference type="Proteomes" id="UP001558534"/>
    </source>
</evidence>
<evidence type="ECO:0000256" key="2">
    <source>
        <dbReference type="ARBA" id="ARBA00005384"/>
    </source>
</evidence>
<dbReference type="RefSeq" id="WP_368635722.1">
    <property type="nucleotide sequence ID" value="NZ_JBFRHK010000003.1"/>
</dbReference>
<dbReference type="EMBL" id="JBFRHK010000003">
    <property type="protein sequence ID" value="MEX3744788.1"/>
    <property type="molecule type" value="Genomic_DNA"/>
</dbReference>
<dbReference type="InterPro" id="IPR051446">
    <property type="entry name" value="HTH_trans_reg/aminotransferase"/>
</dbReference>
<dbReference type="PROSITE" id="PS50949">
    <property type="entry name" value="HTH_GNTR"/>
    <property type="match status" value="1"/>
</dbReference>
<dbReference type="GO" id="GO:0008483">
    <property type="term" value="F:transaminase activity"/>
    <property type="evidence" value="ECO:0007669"/>
    <property type="project" value="UniProtKB-KW"/>
</dbReference>
<dbReference type="InterPro" id="IPR015421">
    <property type="entry name" value="PyrdxlP-dep_Trfase_major"/>
</dbReference>
<dbReference type="PANTHER" id="PTHR46577">
    <property type="entry name" value="HTH-TYPE TRANSCRIPTIONAL REGULATORY PROTEIN GABR"/>
    <property type="match status" value="1"/>
</dbReference>
<evidence type="ECO:0000256" key="5">
    <source>
        <dbReference type="ARBA" id="ARBA00023015"/>
    </source>
</evidence>
<evidence type="ECO:0000256" key="6">
    <source>
        <dbReference type="ARBA" id="ARBA00023125"/>
    </source>
</evidence>
<keyword evidence="3 9" id="KW-0808">Transferase</keyword>
<evidence type="ECO:0000259" key="8">
    <source>
        <dbReference type="PROSITE" id="PS50949"/>
    </source>
</evidence>
<dbReference type="SMART" id="SM00345">
    <property type="entry name" value="HTH_GNTR"/>
    <property type="match status" value="1"/>
</dbReference>
<keyword evidence="6" id="KW-0238">DNA-binding</keyword>
<reference evidence="9 10" key="1">
    <citation type="submission" date="2024-07" db="EMBL/GenBank/DDBJ databases">
        <title>Characterization of a bacterium isolated from hydrolysated instant sea cucumber by whole-genome sequencing and metabolomics.</title>
        <authorList>
            <person name="Luo X."/>
            <person name="Zhang Z."/>
            <person name="Zheng Z."/>
            <person name="Zhang W."/>
            <person name="Ming T."/>
            <person name="Jiao L."/>
            <person name="Su X."/>
            <person name="Kong F."/>
            <person name="Xu J."/>
        </authorList>
    </citation>
    <scope>NUCLEOTIDE SEQUENCE [LARGE SCALE GENOMIC DNA]</scope>
    <source>
        <strain evidence="9 10">XL-2024</strain>
    </source>
</reference>
<dbReference type="CDD" id="cd00609">
    <property type="entry name" value="AAT_like"/>
    <property type="match status" value="1"/>
</dbReference>
<keyword evidence="7" id="KW-0804">Transcription</keyword>
<proteinExistence type="inferred from homology"/>
<keyword evidence="3 9" id="KW-0032">Aminotransferase</keyword>
<organism evidence="9 10">
    <name type="scientific">Lysinibacillus xylanilyticus</name>
    <dbReference type="NCBI Taxonomy" id="582475"/>
    <lineage>
        <taxon>Bacteria</taxon>
        <taxon>Bacillati</taxon>
        <taxon>Bacillota</taxon>
        <taxon>Bacilli</taxon>
        <taxon>Bacillales</taxon>
        <taxon>Bacillaceae</taxon>
        <taxon>Lysinibacillus</taxon>
    </lineage>
</organism>
<dbReference type="Gene3D" id="3.40.640.10">
    <property type="entry name" value="Type I PLP-dependent aspartate aminotransferase-like (Major domain)"/>
    <property type="match status" value="1"/>
</dbReference>
<dbReference type="InterPro" id="IPR036388">
    <property type="entry name" value="WH-like_DNA-bd_sf"/>
</dbReference>
<gene>
    <name evidence="9" type="ORF">AB1300_06520</name>
</gene>
<dbReference type="CDD" id="cd07377">
    <property type="entry name" value="WHTH_GntR"/>
    <property type="match status" value="1"/>
</dbReference>
<dbReference type="InterPro" id="IPR000524">
    <property type="entry name" value="Tscrpt_reg_HTH_GntR"/>
</dbReference>
<dbReference type="InterPro" id="IPR004839">
    <property type="entry name" value="Aminotransferase_I/II_large"/>
</dbReference>
<dbReference type="Gene3D" id="3.90.1150.10">
    <property type="entry name" value="Aspartate Aminotransferase, domain 1"/>
    <property type="match status" value="1"/>
</dbReference>
<dbReference type="SUPFAM" id="SSF46785">
    <property type="entry name" value="Winged helix' DNA-binding domain"/>
    <property type="match status" value="1"/>
</dbReference>
<keyword evidence="4" id="KW-0663">Pyridoxal phosphate</keyword>
<evidence type="ECO:0000313" key="9">
    <source>
        <dbReference type="EMBL" id="MEX3744788.1"/>
    </source>
</evidence>
<sequence>MDWKPDRQAKKAIYKQLAEYIEKGIADGTFPPDKPLPSERYLASALSLNRSTVVNAYDELESMGLIERNRGSGTTISKDIWGITKKRIPSWNRYIEAGSFLPSQPVTQKIRKEAVEHKLINLASGELSEELFPKSFLSEITSTRSFIGSLGYDHPLGNEILRNTLTKHVKKSRGIETNPSSILITSGAQQALHLIVQCLLKPGDAIAIEDPSYNYNLPIFKSAGIKVHYLPVDKDGMNPEDLLSLYKKHRIKMIFLNPYFQNPTGSLLNKKKKEAILDISSKFGIPVVEDDPYSLTAFSGEKISTLKSMDRNGNVLYISSLSKIVASGLRIGWIIGPTSVIERLSDAKQQVDFGHSSYTQWIANDFLESENFHIHIKSLIKELEKRRDKIIKSLDTYLKDQVEYSIPQGGIHIWCQILKNYNEIQLLEESIKRGVIYVPGSTLGSKDGFVRFTFAKEDEDSIDEGIKRFAEALNSI</sequence>
<dbReference type="PANTHER" id="PTHR46577:SF2">
    <property type="entry name" value="TRANSCRIPTIONAL REGULATORY PROTEIN"/>
    <property type="match status" value="1"/>
</dbReference>
<evidence type="ECO:0000256" key="1">
    <source>
        <dbReference type="ARBA" id="ARBA00001933"/>
    </source>
</evidence>
<name>A0ABV3VV61_9BACI</name>
<dbReference type="InterPro" id="IPR015422">
    <property type="entry name" value="PyrdxlP-dep_Trfase_small"/>
</dbReference>
<dbReference type="Gene3D" id="1.10.10.10">
    <property type="entry name" value="Winged helix-like DNA-binding domain superfamily/Winged helix DNA-binding domain"/>
    <property type="match status" value="1"/>
</dbReference>
<accession>A0ABV3VV61</accession>
<keyword evidence="5" id="KW-0805">Transcription regulation</keyword>
<protein>
    <submittedName>
        <fullName evidence="9">PLP-dependent aminotransferase family protein</fullName>
    </submittedName>
</protein>
<dbReference type="Proteomes" id="UP001558534">
    <property type="component" value="Unassembled WGS sequence"/>
</dbReference>
<comment type="caution">
    <text evidence="9">The sequence shown here is derived from an EMBL/GenBank/DDBJ whole genome shotgun (WGS) entry which is preliminary data.</text>
</comment>
<dbReference type="InterPro" id="IPR015424">
    <property type="entry name" value="PyrdxlP-dep_Trfase"/>
</dbReference>
<dbReference type="SUPFAM" id="SSF53383">
    <property type="entry name" value="PLP-dependent transferases"/>
    <property type="match status" value="1"/>
</dbReference>